<protein>
    <submittedName>
        <fullName evidence="3">Uncharacterized protein</fullName>
    </submittedName>
</protein>
<feature type="transmembrane region" description="Helical" evidence="2">
    <location>
        <begin position="84"/>
        <end position="101"/>
    </location>
</feature>
<keyword evidence="2" id="KW-1133">Transmembrane helix</keyword>
<organism evidence="3 4">
    <name type="scientific">Paenibacillus xerothermodurans</name>
    <dbReference type="NCBI Taxonomy" id="1977292"/>
    <lineage>
        <taxon>Bacteria</taxon>
        <taxon>Bacillati</taxon>
        <taxon>Bacillota</taxon>
        <taxon>Bacilli</taxon>
        <taxon>Bacillales</taxon>
        <taxon>Paenibacillaceae</taxon>
        <taxon>Paenibacillus</taxon>
    </lineage>
</organism>
<feature type="transmembrane region" description="Helical" evidence="2">
    <location>
        <begin position="31"/>
        <end position="51"/>
    </location>
</feature>
<dbReference type="OrthoDB" id="2604018at2"/>
<keyword evidence="4" id="KW-1185">Reference proteome</keyword>
<proteinExistence type="predicted"/>
<comment type="caution">
    <text evidence="3">The sequence shown here is derived from an EMBL/GenBank/DDBJ whole genome shotgun (WGS) entry which is preliminary data.</text>
</comment>
<feature type="region of interest" description="Disordered" evidence="1">
    <location>
        <begin position="1"/>
        <end position="25"/>
    </location>
</feature>
<accession>A0A2W1NRE1</accession>
<keyword evidence="2" id="KW-0812">Transmembrane</keyword>
<evidence type="ECO:0000313" key="3">
    <source>
        <dbReference type="EMBL" id="PZE22095.1"/>
    </source>
</evidence>
<gene>
    <name evidence="3" type="ORF">CBW46_006815</name>
</gene>
<dbReference type="EMBL" id="NHRJ02000002">
    <property type="protein sequence ID" value="PZE22095.1"/>
    <property type="molecule type" value="Genomic_DNA"/>
</dbReference>
<name>A0A2W1NRE1_PAEXE</name>
<feature type="compositionally biased region" description="Basic and acidic residues" evidence="1">
    <location>
        <begin position="1"/>
        <end position="12"/>
    </location>
</feature>
<feature type="transmembrane region" description="Helical" evidence="2">
    <location>
        <begin position="113"/>
        <end position="131"/>
    </location>
</feature>
<dbReference type="RefSeq" id="WP_089199238.1">
    <property type="nucleotide sequence ID" value="NZ_NHRJ02000002.1"/>
</dbReference>
<evidence type="ECO:0000256" key="2">
    <source>
        <dbReference type="SAM" id="Phobius"/>
    </source>
</evidence>
<sequence length="139" mass="15341">MLGHESGERENKITSPPRRTAAAKQPKSGEVVAALAAVWLGAAALTAAHWWSAADPAQANPTLLRWGSWLPAGLRIGPYAGKEMAALVVWLGSWLVLFFALKRVELNLKLTMYVFIGAMLLLWLLLWPPVYHRIFGWPA</sequence>
<evidence type="ECO:0000313" key="4">
    <source>
        <dbReference type="Proteomes" id="UP000214746"/>
    </source>
</evidence>
<evidence type="ECO:0000256" key="1">
    <source>
        <dbReference type="SAM" id="MobiDB-lite"/>
    </source>
</evidence>
<reference evidence="3" key="1">
    <citation type="submission" date="2018-06" db="EMBL/GenBank/DDBJ databases">
        <title>Paenibacillus xerothermodurans sp. nov. an extremely dry heat resistant spore forming bacterium isolated from the soil of Cape Canaveral, Florida.</title>
        <authorList>
            <person name="Seuylemezian A."/>
            <person name="Kaur N."/>
            <person name="Patil P."/>
            <person name="Patil P."/>
            <person name="Mayilraj S."/>
            <person name="Vaishampayan P."/>
        </authorList>
    </citation>
    <scope>NUCLEOTIDE SEQUENCE [LARGE SCALE GENOMIC DNA]</scope>
    <source>
        <strain evidence="3">ATCC 27380</strain>
    </source>
</reference>
<dbReference type="Proteomes" id="UP000214746">
    <property type="component" value="Unassembled WGS sequence"/>
</dbReference>
<keyword evidence="2" id="KW-0472">Membrane</keyword>
<dbReference type="AlphaFoldDB" id="A0A2W1NRE1"/>